<evidence type="ECO:0000259" key="4">
    <source>
        <dbReference type="PROSITE" id="PS50600"/>
    </source>
</evidence>
<evidence type="ECO:0000256" key="1">
    <source>
        <dbReference type="ARBA" id="ARBA00005234"/>
    </source>
</evidence>
<reference evidence="5 6" key="1">
    <citation type="submission" date="2014-04" db="EMBL/GenBank/DDBJ databases">
        <authorList>
            <consortium name="DOE Joint Genome Institute"/>
            <person name="Kuo A."/>
            <person name="Girlanda M."/>
            <person name="Perotto S."/>
            <person name="Kohler A."/>
            <person name="Nagy L.G."/>
            <person name="Floudas D."/>
            <person name="Copeland A."/>
            <person name="Barry K.W."/>
            <person name="Cichocki N."/>
            <person name="Veneault-Fourrey C."/>
            <person name="LaButti K."/>
            <person name="Lindquist E.A."/>
            <person name="Lipzen A."/>
            <person name="Lundell T."/>
            <person name="Morin E."/>
            <person name="Murat C."/>
            <person name="Sun H."/>
            <person name="Tunlid A."/>
            <person name="Henrissat B."/>
            <person name="Grigoriev I.V."/>
            <person name="Hibbett D.S."/>
            <person name="Martin F."/>
            <person name="Nordberg H.P."/>
            <person name="Cantor M.N."/>
            <person name="Hua S.X."/>
        </authorList>
    </citation>
    <scope>NUCLEOTIDE SEQUENCE [LARGE SCALE GENOMIC DNA]</scope>
    <source>
        <strain evidence="5 6">MUT 4182</strain>
    </source>
</reference>
<dbReference type="OrthoDB" id="5065855at2759"/>
<dbReference type="GO" id="GO:0019783">
    <property type="term" value="F:ubiquitin-like protein peptidase activity"/>
    <property type="evidence" value="ECO:0007669"/>
    <property type="project" value="UniProtKB-ARBA"/>
</dbReference>
<dbReference type="SUPFAM" id="SSF54001">
    <property type="entry name" value="Cysteine proteinases"/>
    <property type="match status" value="1"/>
</dbReference>
<dbReference type="InterPro" id="IPR003653">
    <property type="entry name" value="Peptidase_C48_C"/>
</dbReference>
<name>A0A0C3QA39_9AGAM</name>
<dbReference type="GO" id="GO:0008234">
    <property type="term" value="F:cysteine-type peptidase activity"/>
    <property type="evidence" value="ECO:0007669"/>
    <property type="project" value="InterPro"/>
</dbReference>
<organism evidence="5 6">
    <name type="scientific">Tulasnella calospora MUT 4182</name>
    <dbReference type="NCBI Taxonomy" id="1051891"/>
    <lineage>
        <taxon>Eukaryota</taxon>
        <taxon>Fungi</taxon>
        <taxon>Dikarya</taxon>
        <taxon>Basidiomycota</taxon>
        <taxon>Agaricomycotina</taxon>
        <taxon>Agaricomycetes</taxon>
        <taxon>Cantharellales</taxon>
        <taxon>Tulasnellaceae</taxon>
        <taxon>Tulasnella</taxon>
    </lineage>
</organism>
<evidence type="ECO:0000256" key="3">
    <source>
        <dbReference type="ARBA" id="ARBA00022801"/>
    </source>
</evidence>
<sequence>METTPPRSDLANRSLKEQNSALAYALEPWICSSKRSWELTSALTNIRISIDPRTMRELKMGVKWSGETVTAVLDVWHSQFVTFNPGVAPRIRIGNTYAFSEMVKAFGMEPDSDEHKEAIKVAATYFRFNARREPAKRITDILEHEYLVIPLHVLGDHWSLAIVADPFNLLPSNRVNGTRPTYIYTLDSLQNNGASQNRARRAIRSWLTFAVKYFLDVQIRGKDIKEFPIEDTAVQPNGVDCGPYVHHHLDTFFQTGNPQKIREHFTSGASTMIDEDLVNMWRYPTALQCRYTVAQMLLCLQRNPSIATWVFWRNGTGHVLRLTMGPEEAAEGDAGNASRGLVRRVVRSIVPASTSGTP</sequence>
<protein>
    <recommendedName>
        <fullName evidence="4">Ubiquitin-like protease family profile domain-containing protein</fullName>
    </recommendedName>
</protein>
<evidence type="ECO:0000256" key="2">
    <source>
        <dbReference type="ARBA" id="ARBA00022670"/>
    </source>
</evidence>
<dbReference type="Gene3D" id="3.40.395.10">
    <property type="entry name" value="Adenoviral Proteinase, Chain A"/>
    <property type="match status" value="1"/>
</dbReference>
<feature type="domain" description="Ubiquitin-like protease family profile" evidence="4">
    <location>
        <begin position="48"/>
        <end position="252"/>
    </location>
</feature>
<dbReference type="HOGENOM" id="CLU_774320_0_0_1"/>
<dbReference type="PROSITE" id="PS50600">
    <property type="entry name" value="ULP_PROTEASE"/>
    <property type="match status" value="1"/>
</dbReference>
<dbReference type="Pfam" id="PF02902">
    <property type="entry name" value="Peptidase_C48"/>
    <property type="match status" value="1"/>
</dbReference>
<keyword evidence="2" id="KW-0645">Protease</keyword>
<keyword evidence="3" id="KW-0378">Hydrolase</keyword>
<evidence type="ECO:0000313" key="5">
    <source>
        <dbReference type="EMBL" id="KIO20919.1"/>
    </source>
</evidence>
<comment type="similarity">
    <text evidence="1">Belongs to the peptidase C48 family.</text>
</comment>
<evidence type="ECO:0000313" key="6">
    <source>
        <dbReference type="Proteomes" id="UP000054248"/>
    </source>
</evidence>
<dbReference type="AlphaFoldDB" id="A0A0C3QA39"/>
<keyword evidence="6" id="KW-1185">Reference proteome</keyword>
<dbReference type="EMBL" id="KN823156">
    <property type="protein sequence ID" value="KIO20919.1"/>
    <property type="molecule type" value="Genomic_DNA"/>
</dbReference>
<proteinExistence type="inferred from homology"/>
<accession>A0A0C3QA39</accession>
<dbReference type="InterPro" id="IPR038765">
    <property type="entry name" value="Papain-like_cys_pep_sf"/>
</dbReference>
<gene>
    <name evidence="5" type="ORF">M407DRAFT_29474</name>
</gene>
<dbReference type="Proteomes" id="UP000054248">
    <property type="component" value="Unassembled WGS sequence"/>
</dbReference>
<reference evidence="6" key="2">
    <citation type="submission" date="2015-01" db="EMBL/GenBank/DDBJ databases">
        <title>Evolutionary Origins and Diversification of the Mycorrhizal Mutualists.</title>
        <authorList>
            <consortium name="DOE Joint Genome Institute"/>
            <consortium name="Mycorrhizal Genomics Consortium"/>
            <person name="Kohler A."/>
            <person name="Kuo A."/>
            <person name="Nagy L.G."/>
            <person name="Floudas D."/>
            <person name="Copeland A."/>
            <person name="Barry K.W."/>
            <person name="Cichocki N."/>
            <person name="Veneault-Fourrey C."/>
            <person name="LaButti K."/>
            <person name="Lindquist E.A."/>
            <person name="Lipzen A."/>
            <person name="Lundell T."/>
            <person name="Morin E."/>
            <person name="Murat C."/>
            <person name="Riley R."/>
            <person name="Ohm R."/>
            <person name="Sun H."/>
            <person name="Tunlid A."/>
            <person name="Henrissat B."/>
            <person name="Grigoriev I.V."/>
            <person name="Hibbett D.S."/>
            <person name="Martin F."/>
        </authorList>
    </citation>
    <scope>NUCLEOTIDE SEQUENCE [LARGE SCALE GENOMIC DNA]</scope>
    <source>
        <strain evidence="6">MUT 4182</strain>
    </source>
</reference>
<dbReference type="GO" id="GO:0006508">
    <property type="term" value="P:proteolysis"/>
    <property type="evidence" value="ECO:0007669"/>
    <property type="project" value="UniProtKB-KW"/>
</dbReference>